<evidence type="ECO:0000256" key="1">
    <source>
        <dbReference type="SAM" id="MobiDB-lite"/>
    </source>
</evidence>
<organism evidence="2 3">
    <name type="scientific">Parasitella parasitica</name>
    <dbReference type="NCBI Taxonomy" id="35722"/>
    <lineage>
        <taxon>Eukaryota</taxon>
        <taxon>Fungi</taxon>
        <taxon>Fungi incertae sedis</taxon>
        <taxon>Mucoromycota</taxon>
        <taxon>Mucoromycotina</taxon>
        <taxon>Mucoromycetes</taxon>
        <taxon>Mucorales</taxon>
        <taxon>Mucorineae</taxon>
        <taxon>Mucoraceae</taxon>
        <taxon>Parasitella</taxon>
    </lineage>
</organism>
<dbReference type="AlphaFoldDB" id="A0A0B7N1L9"/>
<feature type="compositionally biased region" description="Basic and acidic residues" evidence="1">
    <location>
        <begin position="127"/>
        <end position="142"/>
    </location>
</feature>
<feature type="compositionally biased region" description="Basic and acidic residues" evidence="1">
    <location>
        <begin position="242"/>
        <end position="253"/>
    </location>
</feature>
<feature type="region of interest" description="Disordered" evidence="1">
    <location>
        <begin position="75"/>
        <end position="95"/>
    </location>
</feature>
<name>A0A0B7N1L9_9FUNG</name>
<reference evidence="2 3" key="1">
    <citation type="submission" date="2014-09" db="EMBL/GenBank/DDBJ databases">
        <authorList>
            <person name="Ellenberger Sabrina"/>
        </authorList>
    </citation>
    <scope>NUCLEOTIDE SEQUENCE [LARGE SCALE GENOMIC DNA]</scope>
    <source>
        <strain evidence="2 3">CBS 412.66</strain>
    </source>
</reference>
<feature type="region of interest" description="Disordered" evidence="1">
    <location>
        <begin position="160"/>
        <end position="187"/>
    </location>
</feature>
<feature type="region of interest" description="Disordered" evidence="1">
    <location>
        <begin position="120"/>
        <end position="142"/>
    </location>
</feature>
<sequence>MCDTSSYDKDTGYYRGTPISTVTVEAVSNSQQILRQDLVATPWDDDNFSLCLDTFPSSRLARTKYNQYPTTASPLRKHWGSCSSSSSSNCSSDHRIDEKDGIAPALIESPLPALSETKQKLAFSKSKKSESTPAHDRVSSRRDAAVAGGIFPYKNNANFLTRGDSEKKPSKINTRQRSNNKGRVEHISPLSSPSLILQDENDVFNRPRSLPRLPFAHKSSNTSIQSKFSGHSAMSLPTVSDTTHRPQHDHFRSSNESQFSESQYSESGESWKLVQRKCSSSAIVVMPSSMTPPIAHQQYQQHVALSRSHSSLRQQGHQATYAMIRSGSILCHDTYPEGGQSPLQYSNSIGSFGGFYTPPQGSPAPSIVSRSVNGSISSYRSLPVPRNADHLVLYSDDGLSSYYEASHAKNRDSTYSQVFDPAYNGRRKHRQPRKKVSVSIFAKLVKNLKQHFIKSASK</sequence>
<evidence type="ECO:0000313" key="3">
    <source>
        <dbReference type="Proteomes" id="UP000054107"/>
    </source>
</evidence>
<dbReference type="EMBL" id="LN721622">
    <property type="protein sequence ID" value="CEP09390.1"/>
    <property type="molecule type" value="Genomic_DNA"/>
</dbReference>
<proteinExistence type="predicted"/>
<dbReference type="OrthoDB" id="2265103at2759"/>
<feature type="compositionally biased region" description="Polar residues" evidence="1">
    <location>
        <begin position="171"/>
        <end position="181"/>
    </location>
</feature>
<dbReference type="Proteomes" id="UP000054107">
    <property type="component" value="Unassembled WGS sequence"/>
</dbReference>
<evidence type="ECO:0000313" key="2">
    <source>
        <dbReference type="EMBL" id="CEP09390.1"/>
    </source>
</evidence>
<feature type="region of interest" description="Disordered" evidence="1">
    <location>
        <begin position="221"/>
        <end position="262"/>
    </location>
</feature>
<feature type="compositionally biased region" description="Low complexity" evidence="1">
    <location>
        <begin position="81"/>
        <end position="91"/>
    </location>
</feature>
<accession>A0A0B7N1L9</accession>
<keyword evidence="3" id="KW-1185">Reference proteome</keyword>
<protein>
    <submittedName>
        <fullName evidence="2">Uncharacterized protein</fullName>
    </submittedName>
</protein>
<gene>
    <name evidence="2" type="primary">PARPA_02884.1 scaffold 5990</name>
</gene>